<dbReference type="Gene3D" id="2.60.40.10">
    <property type="entry name" value="Immunoglobulins"/>
    <property type="match status" value="1"/>
</dbReference>
<feature type="signal peptide" evidence="4">
    <location>
        <begin position="1"/>
        <end position="20"/>
    </location>
</feature>
<protein>
    <submittedName>
        <fullName evidence="6">Periplasmic beta-glucosidase</fullName>
        <ecNumber evidence="6">3.2.1.21</ecNumber>
    </submittedName>
</protein>
<dbReference type="Gene3D" id="3.40.50.1700">
    <property type="entry name" value="Glycoside hydrolase family 3 C-terminal domain"/>
    <property type="match status" value="2"/>
</dbReference>
<feature type="chain" id="PRO_5043035262" evidence="4">
    <location>
        <begin position="21"/>
        <end position="866"/>
    </location>
</feature>
<dbReference type="PROSITE" id="PS51257">
    <property type="entry name" value="PROKAR_LIPOPROTEIN"/>
    <property type="match status" value="1"/>
</dbReference>
<comment type="caution">
    <text evidence="6">The sequence shown here is derived from an EMBL/GenBank/DDBJ whole genome shotgun (WGS) entry which is preliminary data.</text>
</comment>
<comment type="similarity">
    <text evidence="1">Belongs to the glycosyl hydrolase 3 family.</text>
</comment>
<keyword evidence="2 4" id="KW-0732">Signal</keyword>
<dbReference type="SMART" id="SM00758">
    <property type="entry name" value="PA14"/>
    <property type="match status" value="1"/>
</dbReference>
<dbReference type="GO" id="GO:0046556">
    <property type="term" value="F:alpha-L-arabinofuranosidase activity"/>
    <property type="evidence" value="ECO:0007669"/>
    <property type="project" value="TreeGrafter"/>
</dbReference>
<dbReference type="NCBIfam" id="NF041776">
    <property type="entry name" value="xylosidase_Xyl3A"/>
    <property type="match status" value="1"/>
</dbReference>
<dbReference type="InterPro" id="IPR017853">
    <property type="entry name" value="GH"/>
</dbReference>
<dbReference type="InterPro" id="IPR026891">
    <property type="entry name" value="Fn3-like"/>
</dbReference>
<sequence length="866" mass="96444">MNKRKLFAMLLLAFSCVAGAQQYPYQNPRLSSQERAEDLCSRLTLEEKTKLMRNSSPAIPRLGIPQFEWWSEALHGIARNGFATVFPQTTAMAASWDDELLYRVFCAASDEAVAKNNLARKSGDIKRYQGVSIWTPNINIFRDPRWGRGQETYGEDPYLTSRMGLAVVNGLQGQPFRRDMRPFTERPRYYKTLACAKHYAVHSGPEWNRHVFDVERLPERDLWETYLPAFKSLVQEGNVREVMCAYQRIDGSPCCGNTRYLHQILRGEWGYNGLVVSDCGAISDFYREGHHHVVETPAEASAMGVRAGTDVECGAVYATLPRAVEQGLISREAIDTSVVRLLKARFEVGDFDSEKLVPWKLTGPEVIASETHRRLALDMARESMTLLQNRNRLLPLSKNGLRIAVMGPNANDSVMLWGNYTGYPISTTTILKGIRSKVPAARFVEGCGYIRNEIRQSHFNEFTAPDGRRGMMATYWNNQLMEGTPAATRLLREPISQSNGGNTVFAPGVNLEDFSAVYEGTFTPSTSGELIVSLASDDKARVIIDGDTLINSWSARERVTFAEKSYWFTAGRAYRVRVEYVQNKAMAVCQFDIARKSPITASEIAAQAGDADVVVFVGGISPRLEGEEMKVDAPGFKGGDRTSIELPEAQREVIRLLRQAGKLVVFVNCSGGAVALVPEAEACDAVLQAWYAGEAGGQAVADVLFGDYNPSGKLPVTFYKSDADLPDFLDYRMTGRTYRYFRGTPLFPFGFGLSYTSFAFGKPRYENGKLYVEVTNTGKRDGAEVVQVYVKNPADADGPVKTLRGFARIDLKAGERRRVEIAMPRERFEGWDATTNTMRVKPGNHLLMVGSSSRDADLQTISVSIK</sequence>
<dbReference type="InterPro" id="IPR011658">
    <property type="entry name" value="PA14_dom"/>
</dbReference>
<dbReference type="SMART" id="SM01217">
    <property type="entry name" value="Fn3_like"/>
    <property type="match status" value="1"/>
</dbReference>
<dbReference type="SUPFAM" id="SSF52279">
    <property type="entry name" value="Beta-D-glucan exohydrolase, C-terminal domain"/>
    <property type="match status" value="1"/>
</dbReference>
<dbReference type="SUPFAM" id="SSF56988">
    <property type="entry name" value="Anthrax protective antigen"/>
    <property type="match status" value="1"/>
</dbReference>
<evidence type="ECO:0000256" key="1">
    <source>
        <dbReference type="ARBA" id="ARBA00005336"/>
    </source>
</evidence>
<evidence type="ECO:0000256" key="2">
    <source>
        <dbReference type="ARBA" id="ARBA00022729"/>
    </source>
</evidence>
<dbReference type="GO" id="GO:0045493">
    <property type="term" value="P:xylan catabolic process"/>
    <property type="evidence" value="ECO:0007669"/>
    <property type="project" value="InterPro"/>
</dbReference>
<accession>A0AAQ1ZJ54</accession>
<dbReference type="GO" id="GO:0009044">
    <property type="term" value="F:xylan 1,4-beta-xylosidase activity"/>
    <property type="evidence" value="ECO:0007669"/>
    <property type="project" value="InterPro"/>
</dbReference>
<evidence type="ECO:0000313" key="6">
    <source>
        <dbReference type="EMBL" id="SUB80185.1"/>
    </source>
</evidence>
<dbReference type="Proteomes" id="UP000255283">
    <property type="component" value="Unassembled WGS sequence"/>
</dbReference>
<dbReference type="InterPro" id="IPR044993">
    <property type="entry name" value="BXL"/>
</dbReference>
<dbReference type="Gene3D" id="3.20.20.300">
    <property type="entry name" value="Glycoside hydrolase, family 3, N-terminal domain"/>
    <property type="match status" value="1"/>
</dbReference>
<keyword evidence="6" id="KW-0326">Glycosidase</keyword>
<dbReference type="InterPro" id="IPR013783">
    <property type="entry name" value="Ig-like_fold"/>
</dbReference>
<reference evidence="6 7" key="1">
    <citation type="submission" date="2018-06" db="EMBL/GenBank/DDBJ databases">
        <authorList>
            <consortium name="Pathogen Informatics"/>
            <person name="Doyle S."/>
        </authorList>
    </citation>
    <scope>NUCLEOTIDE SEQUENCE [LARGE SCALE GENOMIC DNA]</scope>
    <source>
        <strain evidence="6 7">NCTC13063</strain>
    </source>
</reference>
<dbReference type="InterPro" id="IPR002772">
    <property type="entry name" value="Glyco_hydro_3_C"/>
</dbReference>
<dbReference type="PANTHER" id="PTHR42721">
    <property type="entry name" value="SUGAR HYDROLASE-RELATED"/>
    <property type="match status" value="1"/>
</dbReference>
<dbReference type="InterPro" id="IPR036881">
    <property type="entry name" value="Glyco_hydro_3_C_sf"/>
</dbReference>
<feature type="domain" description="PA14" evidence="5">
    <location>
        <begin position="466"/>
        <end position="609"/>
    </location>
</feature>
<evidence type="ECO:0000256" key="3">
    <source>
        <dbReference type="ARBA" id="ARBA00022801"/>
    </source>
</evidence>
<dbReference type="PRINTS" id="PR00133">
    <property type="entry name" value="GLHYDRLASE3"/>
</dbReference>
<dbReference type="InterPro" id="IPR036962">
    <property type="entry name" value="Glyco_hydro_3_N_sf"/>
</dbReference>
<dbReference type="SUPFAM" id="SSF51445">
    <property type="entry name" value="(Trans)glycosidases"/>
    <property type="match status" value="1"/>
</dbReference>
<dbReference type="InterPro" id="IPR001764">
    <property type="entry name" value="Glyco_hydro_3_N"/>
</dbReference>
<dbReference type="Pfam" id="PF14310">
    <property type="entry name" value="Fn3-like"/>
    <property type="match status" value="1"/>
</dbReference>
<dbReference type="AlphaFoldDB" id="A0AAQ1ZJ54"/>
<evidence type="ECO:0000313" key="7">
    <source>
        <dbReference type="Proteomes" id="UP000255283"/>
    </source>
</evidence>
<name>A0AAQ1ZJ54_9BACT</name>
<proteinExistence type="inferred from homology"/>
<dbReference type="InterPro" id="IPR037524">
    <property type="entry name" value="PA14/GLEYA"/>
</dbReference>
<dbReference type="Pfam" id="PF00933">
    <property type="entry name" value="Glyco_hydro_3"/>
    <property type="match status" value="1"/>
</dbReference>
<dbReference type="GO" id="GO:0008422">
    <property type="term" value="F:beta-glucosidase activity"/>
    <property type="evidence" value="ECO:0007669"/>
    <property type="project" value="UniProtKB-EC"/>
</dbReference>
<dbReference type="PANTHER" id="PTHR42721:SF3">
    <property type="entry name" value="BETA-D-XYLOSIDASE 5-RELATED"/>
    <property type="match status" value="1"/>
</dbReference>
<evidence type="ECO:0000256" key="4">
    <source>
        <dbReference type="SAM" id="SignalP"/>
    </source>
</evidence>
<gene>
    <name evidence="6" type="primary">bglX_2</name>
    <name evidence="6" type="ORF">NCTC13063_01468</name>
</gene>
<organism evidence="6 7">
    <name type="scientific">Segatella buccae</name>
    <dbReference type="NCBI Taxonomy" id="28126"/>
    <lineage>
        <taxon>Bacteria</taxon>
        <taxon>Pseudomonadati</taxon>
        <taxon>Bacteroidota</taxon>
        <taxon>Bacteroidia</taxon>
        <taxon>Bacteroidales</taxon>
        <taxon>Prevotellaceae</taxon>
        <taxon>Segatella</taxon>
    </lineage>
</organism>
<dbReference type="Pfam" id="PF07691">
    <property type="entry name" value="PA14"/>
    <property type="match status" value="1"/>
</dbReference>
<dbReference type="EC" id="3.2.1.21" evidence="6"/>
<dbReference type="RefSeq" id="WP_115153715.1">
    <property type="nucleotide sequence ID" value="NZ_DBFWLE010000024.1"/>
</dbReference>
<keyword evidence="3 6" id="KW-0378">Hydrolase</keyword>
<dbReference type="Pfam" id="PF01915">
    <property type="entry name" value="Glyco_hydro_3_C"/>
    <property type="match status" value="1"/>
</dbReference>
<evidence type="ECO:0000259" key="5">
    <source>
        <dbReference type="PROSITE" id="PS51820"/>
    </source>
</evidence>
<dbReference type="EMBL" id="UGTJ01000001">
    <property type="protein sequence ID" value="SUB80185.1"/>
    <property type="molecule type" value="Genomic_DNA"/>
</dbReference>
<dbReference type="PROSITE" id="PS51820">
    <property type="entry name" value="PA14"/>
    <property type="match status" value="1"/>
</dbReference>
<dbReference type="InterPro" id="IPR054850">
    <property type="entry name" value="Xylosidase_Xyl3A"/>
</dbReference>
<dbReference type="GO" id="GO:0031222">
    <property type="term" value="P:arabinan catabolic process"/>
    <property type="evidence" value="ECO:0007669"/>
    <property type="project" value="TreeGrafter"/>
</dbReference>